<name>A0A8S2YDC9_9BILA</name>
<evidence type="ECO:0000313" key="2">
    <source>
        <dbReference type="Proteomes" id="UP000682733"/>
    </source>
</evidence>
<proteinExistence type="predicted"/>
<reference evidence="1" key="1">
    <citation type="submission" date="2021-02" db="EMBL/GenBank/DDBJ databases">
        <authorList>
            <person name="Nowell W R."/>
        </authorList>
    </citation>
    <scope>NUCLEOTIDE SEQUENCE</scope>
</reference>
<gene>
    <name evidence="1" type="ORF">TMI583_LOCUS49580</name>
</gene>
<protein>
    <submittedName>
        <fullName evidence="1">Uncharacterized protein</fullName>
    </submittedName>
</protein>
<dbReference type="AlphaFoldDB" id="A0A8S2YDC9"/>
<evidence type="ECO:0000313" key="1">
    <source>
        <dbReference type="EMBL" id="CAF4548521.1"/>
    </source>
</evidence>
<comment type="caution">
    <text evidence="1">The sequence shown here is derived from an EMBL/GenBank/DDBJ whole genome shotgun (WGS) entry which is preliminary data.</text>
</comment>
<organism evidence="1 2">
    <name type="scientific">Didymodactylos carnosus</name>
    <dbReference type="NCBI Taxonomy" id="1234261"/>
    <lineage>
        <taxon>Eukaryota</taxon>
        <taxon>Metazoa</taxon>
        <taxon>Spiralia</taxon>
        <taxon>Gnathifera</taxon>
        <taxon>Rotifera</taxon>
        <taxon>Eurotatoria</taxon>
        <taxon>Bdelloidea</taxon>
        <taxon>Philodinida</taxon>
        <taxon>Philodinidae</taxon>
        <taxon>Didymodactylos</taxon>
    </lineage>
</organism>
<dbReference type="EMBL" id="CAJOBA010109371">
    <property type="protein sequence ID" value="CAF4548521.1"/>
    <property type="molecule type" value="Genomic_DNA"/>
</dbReference>
<sequence length="49" mass="5661">MLVTIFKFDSKKHHENLEDAILEALFNAAKFSGEKCEQHQRVAELKLAM</sequence>
<feature type="non-terminal residue" evidence="1">
    <location>
        <position position="1"/>
    </location>
</feature>
<dbReference type="Proteomes" id="UP000682733">
    <property type="component" value="Unassembled WGS sequence"/>
</dbReference>
<accession>A0A8S2YDC9</accession>